<accession>A0A1G5SK23</accession>
<dbReference type="Gene3D" id="1.20.120.1870">
    <property type="entry name" value="Fic/DOC protein, Fido domain"/>
    <property type="match status" value="1"/>
</dbReference>
<dbReference type="InterPro" id="IPR003812">
    <property type="entry name" value="Fido"/>
</dbReference>
<dbReference type="SUPFAM" id="SSF140931">
    <property type="entry name" value="Fic-like"/>
    <property type="match status" value="1"/>
</dbReference>
<evidence type="ECO:0000313" key="2">
    <source>
        <dbReference type="EMBL" id="SCZ86719.1"/>
    </source>
</evidence>
<dbReference type="AlphaFoldDB" id="A0A1G5SK23"/>
<gene>
    <name evidence="2" type="ORF">NSMM_690010</name>
</gene>
<dbReference type="RefSeq" id="WP_090287950.1">
    <property type="nucleotide sequence ID" value="NZ_FMWO01000079.1"/>
</dbReference>
<protein>
    <submittedName>
        <fullName evidence="2">Death-on-curing family protein</fullName>
    </submittedName>
</protein>
<dbReference type="PIRSF" id="PIRSF018297">
    <property type="entry name" value="Doc"/>
    <property type="match status" value="1"/>
</dbReference>
<dbReference type="EMBL" id="FMWO01000079">
    <property type="protein sequence ID" value="SCZ86719.1"/>
    <property type="molecule type" value="Genomic_DNA"/>
</dbReference>
<dbReference type="Proteomes" id="UP000198729">
    <property type="component" value="Unassembled WGS sequence"/>
</dbReference>
<proteinExistence type="predicted"/>
<dbReference type="InterPro" id="IPR036597">
    <property type="entry name" value="Fido-like_dom_sf"/>
</dbReference>
<evidence type="ECO:0000313" key="3">
    <source>
        <dbReference type="Proteomes" id="UP000198729"/>
    </source>
</evidence>
<evidence type="ECO:0000259" key="1">
    <source>
        <dbReference type="PROSITE" id="PS51459"/>
    </source>
</evidence>
<dbReference type="GO" id="GO:0016301">
    <property type="term" value="F:kinase activity"/>
    <property type="evidence" value="ECO:0007669"/>
    <property type="project" value="InterPro"/>
</dbReference>
<sequence length="129" mass="14190">MTAPVWITEQDALAIHERLISLHGGASGIRDRNLLKSALTRPLNFFAYDQQPDNSLLTASYTSGILQNHPFVDGNKLTGFVIGVLFLELNGYRFTASEEDSTQAVFSLAEGSLDELGFRLFIEDNSIAP</sequence>
<dbReference type="InterPro" id="IPR006440">
    <property type="entry name" value="Doc"/>
</dbReference>
<reference evidence="2 3" key="1">
    <citation type="submission" date="2016-10" db="EMBL/GenBank/DDBJ databases">
        <authorList>
            <person name="de Groot N.N."/>
        </authorList>
    </citation>
    <scope>NUCLEOTIDE SEQUENCE [LARGE SCALE GENOMIC DNA]</scope>
    <source>
        <strain evidence="2">1</strain>
    </source>
</reference>
<dbReference type="PANTHER" id="PTHR39426">
    <property type="entry name" value="HOMOLOGY TO DEATH-ON-CURING PROTEIN OF PHAGE P1"/>
    <property type="match status" value="1"/>
</dbReference>
<keyword evidence="3" id="KW-1185">Reference proteome</keyword>
<dbReference type="OrthoDB" id="9802752at2"/>
<dbReference type="PANTHER" id="PTHR39426:SF1">
    <property type="entry name" value="HOMOLOGY TO DEATH-ON-CURING PROTEIN OF PHAGE P1"/>
    <property type="match status" value="1"/>
</dbReference>
<dbReference type="Pfam" id="PF02661">
    <property type="entry name" value="Fic"/>
    <property type="match status" value="1"/>
</dbReference>
<dbReference type="NCBIfam" id="TIGR01550">
    <property type="entry name" value="DOC_P1"/>
    <property type="match status" value="1"/>
</dbReference>
<name>A0A1G5SK23_9PROT</name>
<feature type="domain" description="Fido" evidence="1">
    <location>
        <begin position="7"/>
        <end position="124"/>
    </location>
</feature>
<dbReference type="STRING" id="51642.NSMM_690010"/>
<organism evidence="2 3">
    <name type="scientific">Nitrosomonas mobilis</name>
    <dbReference type="NCBI Taxonomy" id="51642"/>
    <lineage>
        <taxon>Bacteria</taxon>
        <taxon>Pseudomonadati</taxon>
        <taxon>Pseudomonadota</taxon>
        <taxon>Betaproteobacteria</taxon>
        <taxon>Nitrosomonadales</taxon>
        <taxon>Nitrosomonadaceae</taxon>
        <taxon>Nitrosomonas</taxon>
    </lineage>
</organism>
<dbReference type="PROSITE" id="PS51459">
    <property type="entry name" value="FIDO"/>
    <property type="match status" value="1"/>
</dbReference>
<dbReference type="InterPro" id="IPR053737">
    <property type="entry name" value="Type_II_TA_Toxin"/>
</dbReference>